<dbReference type="EMBL" id="BOPH01000056">
    <property type="protein sequence ID" value="GIJ69169.1"/>
    <property type="molecule type" value="Genomic_DNA"/>
</dbReference>
<dbReference type="GO" id="GO:0016740">
    <property type="term" value="F:transferase activity"/>
    <property type="evidence" value="ECO:0007669"/>
    <property type="project" value="UniProtKB-KW"/>
</dbReference>
<gene>
    <name evidence="11" type="primary">apbE_1</name>
    <name evidence="11" type="ORF">Voc01_040860</name>
</gene>
<keyword evidence="4" id="KW-0285">Flavoprotein</keyword>
<evidence type="ECO:0000256" key="10">
    <source>
        <dbReference type="ARBA" id="ARBA00048540"/>
    </source>
</evidence>
<reference evidence="11" key="1">
    <citation type="submission" date="2021-01" db="EMBL/GenBank/DDBJ databases">
        <title>Whole genome shotgun sequence of Virgisporangium ochraceum NBRC 16418.</title>
        <authorList>
            <person name="Komaki H."/>
            <person name="Tamura T."/>
        </authorList>
    </citation>
    <scope>NUCLEOTIDE SEQUENCE</scope>
    <source>
        <strain evidence="11">NBRC 16418</strain>
    </source>
</reference>
<evidence type="ECO:0000256" key="5">
    <source>
        <dbReference type="ARBA" id="ARBA00022679"/>
    </source>
</evidence>
<dbReference type="AlphaFoldDB" id="A0A8J3ZRH9"/>
<evidence type="ECO:0000256" key="9">
    <source>
        <dbReference type="ARBA" id="ARBA00031306"/>
    </source>
</evidence>
<keyword evidence="5 11" id="KW-0808">Transferase</keyword>
<evidence type="ECO:0000256" key="1">
    <source>
        <dbReference type="ARBA" id="ARBA00001946"/>
    </source>
</evidence>
<comment type="cofactor">
    <cofactor evidence="1">
        <name>Mg(2+)</name>
        <dbReference type="ChEBI" id="CHEBI:18420"/>
    </cofactor>
</comment>
<organism evidence="11 12">
    <name type="scientific">Virgisporangium ochraceum</name>
    <dbReference type="NCBI Taxonomy" id="65505"/>
    <lineage>
        <taxon>Bacteria</taxon>
        <taxon>Bacillati</taxon>
        <taxon>Actinomycetota</taxon>
        <taxon>Actinomycetes</taxon>
        <taxon>Micromonosporales</taxon>
        <taxon>Micromonosporaceae</taxon>
        <taxon>Virgisporangium</taxon>
    </lineage>
</organism>
<dbReference type="Proteomes" id="UP000635606">
    <property type="component" value="Unassembled WGS sequence"/>
</dbReference>
<dbReference type="Pfam" id="PF02424">
    <property type="entry name" value="ApbE"/>
    <property type="match status" value="2"/>
</dbReference>
<dbReference type="InterPro" id="IPR003374">
    <property type="entry name" value="ApbE-like_sf"/>
</dbReference>
<evidence type="ECO:0000313" key="12">
    <source>
        <dbReference type="Proteomes" id="UP000635606"/>
    </source>
</evidence>
<dbReference type="Gene3D" id="3.10.520.10">
    <property type="entry name" value="ApbE-like domains"/>
    <property type="match status" value="2"/>
</dbReference>
<evidence type="ECO:0000256" key="8">
    <source>
        <dbReference type="ARBA" id="ARBA00022842"/>
    </source>
</evidence>
<dbReference type="PANTHER" id="PTHR30040">
    <property type="entry name" value="THIAMINE BIOSYNTHESIS LIPOPROTEIN APBE"/>
    <property type="match status" value="1"/>
</dbReference>
<dbReference type="SUPFAM" id="SSF143631">
    <property type="entry name" value="ApbE-like"/>
    <property type="match status" value="1"/>
</dbReference>
<evidence type="ECO:0000256" key="2">
    <source>
        <dbReference type="ARBA" id="ARBA00011955"/>
    </source>
</evidence>
<evidence type="ECO:0000256" key="3">
    <source>
        <dbReference type="ARBA" id="ARBA00016337"/>
    </source>
</evidence>
<proteinExistence type="predicted"/>
<dbReference type="PANTHER" id="PTHR30040:SF2">
    <property type="entry name" value="FAD:PROTEIN FMN TRANSFERASE"/>
    <property type="match status" value="1"/>
</dbReference>
<accession>A0A8J3ZRH9</accession>
<evidence type="ECO:0000256" key="6">
    <source>
        <dbReference type="ARBA" id="ARBA00022723"/>
    </source>
</evidence>
<evidence type="ECO:0000256" key="7">
    <source>
        <dbReference type="ARBA" id="ARBA00022827"/>
    </source>
</evidence>
<keyword evidence="12" id="KW-1185">Reference proteome</keyword>
<name>A0A8J3ZRH9_9ACTN</name>
<evidence type="ECO:0000256" key="4">
    <source>
        <dbReference type="ARBA" id="ARBA00022630"/>
    </source>
</evidence>
<keyword evidence="6" id="KW-0479">Metal-binding</keyword>
<comment type="catalytic activity">
    <reaction evidence="10">
        <text>L-threonyl-[protein] + FAD = FMN-L-threonyl-[protein] + AMP + H(+)</text>
        <dbReference type="Rhea" id="RHEA:36847"/>
        <dbReference type="Rhea" id="RHEA-COMP:11060"/>
        <dbReference type="Rhea" id="RHEA-COMP:11061"/>
        <dbReference type="ChEBI" id="CHEBI:15378"/>
        <dbReference type="ChEBI" id="CHEBI:30013"/>
        <dbReference type="ChEBI" id="CHEBI:57692"/>
        <dbReference type="ChEBI" id="CHEBI:74257"/>
        <dbReference type="ChEBI" id="CHEBI:456215"/>
        <dbReference type="EC" id="2.7.1.180"/>
    </reaction>
</comment>
<dbReference type="InterPro" id="IPR024932">
    <property type="entry name" value="ApbE"/>
</dbReference>
<sequence>MGLRRVEQIMGTAISLEIAGTVPDDEAARLADEVYAWMRLVDDTFSTYKENSEVSRLHAGQLTASGAGEDLRHVLAVCADLWAETDGYFDVYATGRLDPSGYVKGWAVQVASDRLMAAGATDHSLNAGGDVRVHGHAPTGGPWRIGVRHPWDPAAVCFVLAGSDLGIATSGTYERGQHVIDPRGGGAASGLRSVTVTGPDLGRADAFATAAVAMGAAGLDWLATLPDGYESAVVTDDGRFFRSEGLPEHAG</sequence>
<dbReference type="EC" id="2.7.1.180" evidence="2"/>
<comment type="caution">
    <text evidence="11">The sequence shown here is derived from an EMBL/GenBank/DDBJ whole genome shotgun (WGS) entry which is preliminary data.</text>
</comment>
<protein>
    <recommendedName>
        <fullName evidence="3">FAD:protein FMN transferase</fullName>
        <ecNumber evidence="2">2.7.1.180</ecNumber>
    </recommendedName>
    <alternativeName>
        <fullName evidence="9">Flavin transferase</fullName>
    </alternativeName>
</protein>
<evidence type="ECO:0000313" key="11">
    <source>
        <dbReference type="EMBL" id="GIJ69169.1"/>
    </source>
</evidence>
<keyword evidence="7" id="KW-0274">FAD</keyword>
<dbReference type="GO" id="GO:0046872">
    <property type="term" value="F:metal ion binding"/>
    <property type="evidence" value="ECO:0007669"/>
    <property type="project" value="UniProtKB-KW"/>
</dbReference>
<keyword evidence="8" id="KW-0460">Magnesium</keyword>